<reference evidence="3" key="2">
    <citation type="submission" date="2015-01" db="EMBL/GenBank/DDBJ databases">
        <title>Evolutionary Origins and Diversification of the Mycorrhizal Mutualists.</title>
        <authorList>
            <consortium name="DOE Joint Genome Institute"/>
            <consortium name="Mycorrhizal Genomics Consortium"/>
            <person name="Kohler A."/>
            <person name="Kuo A."/>
            <person name="Nagy L.G."/>
            <person name="Floudas D."/>
            <person name="Copeland A."/>
            <person name="Barry K.W."/>
            <person name="Cichocki N."/>
            <person name="Veneault-Fourrey C."/>
            <person name="LaButti K."/>
            <person name="Lindquist E.A."/>
            <person name="Lipzen A."/>
            <person name="Lundell T."/>
            <person name="Morin E."/>
            <person name="Murat C."/>
            <person name="Riley R."/>
            <person name="Ohm R."/>
            <person name="Sun H."/>
            <person name="Tunlid A."/>
            <person name="Henrissat B."/>
            <person name="Grigoriev I.V."/>
            <person name="Hibbett D.S."/>
            <person name="Martin F."/>
        </authorList>
    </citation>
    <scope>NUCLEOTIDE SEQUENCE [LARGE SCALE GENOMIC DNA]</scope>
    <source>
        <strain evidence="3">h7</strain>
    </source>
</reference>
<evidence type="ECO:0000313" key="2">
    <source>
        <dbReference type="EMBL" id="KIM49476.1"/>
    </source>
</evidence>
<sequence>MIAPQPLVLAPVLPAFRAHDYSLERLRSPIHLSAPCLPTPPPVVSCIPSSSRRRSKKPSRSRRRLPPRVESHAFDDLPWISSLDVSPDLLNPWDIADLSLIPDSDLRSSPGPGPVRRRKSSLRSSPINSTKPSSSPGSALPIRDTSLLSPSSVSTPPPRFIPSRVLFHNLMPVSCDGRSEPPHPCITSSRANF</sequence>
<feature type="compositionally biased region" description="Low complexity" evidence="1">
    <location>
        <begin position="124"/>
        <end position="136"/>
    </location>
</feature>
<protein>
    <submittedName>
        <fullName evidence="2">Uncharacterized protein</fullName>
    </submittedName>
</protein>
<dbReference type="OrthoDB" id="3204463at2759"/>
<dbReference type="Proteomes" id="UP000053424">
    <property type="component" value="Unassembled WGS sequence"/>
</dbReference>
<dbReference type="EMBL" id="KN831768">
    <property type="protein sequence ID" value="KIM49476.1"/>
    <property type="molecule type" value="Genomic_DNA"/>
</dbReference>
<proteinExistence type="predicted"/>
<reference evidence="2 3" key="1">
    <citation type="submission" date="2014-04" db="EMBL/GenBank/DDBJ databases">
        <authorList>
            <consortium name="DOE Joint Genome Institute"/>
            <person name="Kuo A."/>
            <person name="Gay G."/>
            <person name="Dore J."/>
            <person name="Kohler A."/>
            <person name="Nagy L.G."/>
            <person name="Floudas D."/>
            <person name="Copeland A."/>
            <person name="Barry K.W."/>
            <person name="Cichocki N."/>
            <person name="Veneault-Fourrey C."/>
            <person name="LaButti K."/>
            <person name="Lindquist E.A."/>
            <person name="Lipzen A."/>
            <person name="Lundell T."/>
            <person name="Morin E."/>
            <person name="Murat C."/>
            <person name="Sun H."/>
            <person name="Tunlid A."/>
            <person name="Henrissat B."/>
            <person name="Grigoriev I.V."/>
            <person name="Hibbett D.S."/>
            <person name="Martin F."/>
            <person name="Nordberg H.P."/>
            <person name="Cantor M.N."/>
            <person name="Hua S.X."/>
        </authorList>
    </citation>
    <scope>NUCLEOTIDE SEQUENCE [LARGE SCALE GENOMIC DNA]</scope>
    <source>
        <strain evidence="3">h7</strain>
    </source>
</reference>
<gene>
    <name evidence="2" type="ORF">M413DRAFT_21692</name>
</gene>
<feature type="region of interest" description="Disordered" evidence="1">
    <location>
        <begin position="43"/>
        <end position="67"/>
    </location>
</feature>
<evidence type="ECO:0000256" key="1">
    <source>
        <dbReference type="SAM" id="MobiDB-lite"/>
    </source>
</evidence>
<accession>A0A0C3D021</accession>
<feature type="compositionally biased region" description="Basic residues" evidence="1">
    <location>
        <begin position="51"/>
        <end position="66"/>
    </location>
</feature>
<organism evidence="2 3">
    <name type="scientific">Hebeloma cylindrosporum</name>
    <dbReference type="NCBI Taxonomy" id="76867"/>
    <lineage>
        <taxon>Eukaryota</taxon>
        <taxon>Fungi</taxon>
        <taxon>Dikarya</taxon>
        <taxon>Basidiomycota</taxon>
        <taxon>Agaricomycotina</taxon>
        <taxon>Agaricomycetes</taxon>
        <taxon>Agaricomycetidae</taxon>
        <taxon>Agaricales</taxon>
        <taxon>Agaricineae</taxon>
        <taxon>Hymenogastraceae</taxon>
        <taxon>Hebeloma</taxon>
    </lineage>
</organism>
<dbReference type="AlphaFoldDB" id="A0A0C3D021"/>
<dbReference type="HOGENOM" id="CLU_104307_0_0_1"/>
<evidence type="ECO:0000313" key="3">
    <source>
        <dbReference type="Proteomes" id="UP000053424"/>
    </source>
</evidence>
<feature type="compositionally biased region" description="Low complexity" evidence="1">
    <location>
        <begin position="145"/>
        <end position="154"/>
    </location>
</feature>
<feature type="region of interest" description="Disordered" evidence="1">
    <location>
        <begin position="104"/>
        <end position="156"/>
    </location>
</feature>
<name>A0A0C3D021_HEBCY</name>
<keyword evidence="3" id="KW-1185">Reference proteome</keyword>